<keyword evidence="2" id="KW-0808">Transferase</keyword>
<feature type="domain" description="Glycosyltransferase subfamily 4-like N-terminal" evidence="3">
    <location>
        <begin position="25"/>
        <end position="178"/>
    </location>
</feature>
<evidence type="ECO:0000256" key="2">
    <source>
        <dbReference type="ARBA" id="ARBA00022679"/>
    </source>
</evidence>
<dbReference type="AlphaFoldDB" id="A0A934M6Y2"/>
<dbReference type="Pfam" id="PF13439">
    <property type="entry name" value="Glyco_transf_4"/>
    <property type="match status" value="1"/>
</dbReference>
<comment type="caution">
    <text evidence="4">The sequence shown here is derived from an EMBL/GenBank/DDBJ whole genome shotgun (WGS) entry which is preliminary data.</text>
</comment>
<evidence type="ECO:0000259" key="3">
    <source>
        <dbReference type="Pfam" id="PF13439"/>
    </source>
</evidence>
<proteinExistence type="predicted"/>
<accession>A0A934M6Y2</accession>
<sequence length="379" mass="40958">MTRILCISLSPLRSDARVLRQLSVLASHGHVTSVGFGPAPDGVDEHLRVADGAATLPQTPRGVVRLALRRFRAAELEAPAVRHALELLEGRTFDLVVANDARVLDLAHAVAARSGAPVWADMHEWAPEERTHVTSWRLLVAPFMTHLCRTYLPRSGAVTTVCGSIADLYREHFGVDAAVMRNSSPWKDLRPSDVSPDVVRLVHSGAAIHGRALETMIDATLELGERYTLDLYLVPGGDGGKYLRALQARAAGCDRIRFRDPVAPADLPSTLNAYDVGVFWIPPTHTNARLTLPNKFFDYVQARLAVAVGPTVEMANLVERYRLGVVSEDFSVAACVASLRSLDVAAVRGAKAAADVASAELSFTTDALVADRIVARLLG</sequence>
<organism evidence="4 5">
    <name type="scientific">Sanguibacter suaedae</name>
    <dbReference type="NCBI Taxonomy" id="2795737"/>
    <lineage>
        <taxon>Bacteria</taxon>
        <taxon>Bacillati</taxon>
        <taxon>Actinomycetota</taxon>
        <taxon>Actinomycetes</taxon>
        <taxon>Micrococcales</taxon>
        <taxon>Sanguibacteraceae</taxon>
        <taxon>Sanguibacter</taxon>
    </lineage>
</organism>
<keyword evidence="5" id="KW-1185">Reference proteome</keyword>
<evidence type="ECO:0000313" key="5">
    <source>
        <dbReference type="Proteomes" id="UP000602087"/>
    </source>
</evidence>
<reference evidence="4" key="1">
    <citation type="submission" date="2020-12" db="EMBL/GenBank/DDBJ databases">
        <title>Sanguibacter suaedae sp. nov., isolated from Suaeda aralocaspica.</title>
        <authorList>
            <person name="Ma Q."/>
        </authorList>
    </citation>
    <scope>NUCLEOTIDE SEQUENCE</scope>
    <source>
        <strain evidence="4">YZGR15</strain>
    </source>
</reference>
<dbReference type="Gene3D" id="3.40.50.2000">
    <property type="entry name" value="Glycogen Phosphorylase B"/>
    <property type="match status" value="2"/>
</dbReference>
<protein>
    <submittedName>
        <fullName evidence="4">Glycosyltransferase</fullName>
    </submittedName>
</protein>
<dbReference type="Proteomes" id="UP000602087">
    <property type="component" value="Unassembled WGS sequence"/>
</dbReference>
<dbReference type="InterPro" id="IPR028098">
    <property type="entry name" value="Glyco_trans_4-like_N"/>
</dbReference>
<dbReference type="GO" id="GO:0016757">
    <property type="term" value="F:glycosyltransferase activity"/>
    <property type="evidence" value="ECO:0007669"/>
    <property type="project" value="UniProtKB-KW"/>
</dbReference>
<keyword evidence="1" id="KW-0328">Glycosyltransferase</keyword>
<name>A0A934M6Y2_9MICO</name>
<dbReference type="EMBL" id="JAEINH010000004">
    <property type="protein sequence ID" value="MBI9114762.1"/>
    <property type="molecule type" value="Genomic_DNA"/>
</dbReference>
<evidence type="ECO:0000256" key="1">
    <source>
        <dbReference type="ARBA" id="ARBA00022676"/>
    </source>
</evidence>
<dbReference type="RefSeq" id="WP_198733307.1">
    <property type="nucleotide sequence ID" value="NZ_JAEINH010000004.1"/>
</dbReference>
<evidence type="ECO:0000313" key="4">
    <source>
        <dbReference type="EMBL" id="MBI9114762.1"/>
    </source>
</evidence>
<gene>
    <name evidence="4" type="ORF">JAV76_07020</name>
</gene>
<dbReference type="SUPFAM" id="SSF53756">
    <property type="entry name" value="UDP-Glycosyltransferase/glycogen phosphorylase"/>
    <property type="match status" value="1"/>
</dbReference>